<dbReference type="InterPro" id="IPR017452">
    <property type="entry name" value="GPCR_Rhodpsn_7TM"/>
</dbReference>
<accession>A0ABD3W3L5</accession>
<name>A0ABD3W3L5_SINWO</name>
<dbReference type="AlphaFoldDB" id="A0ABD3W3L5"/>
<evidence type="ECO:0000256" key="5">
    <source>
        <dbReference type="RuleBase" id="RU000688"/>
    </source>
</evidence>
<feature type="transmembrane region" description="Helical" evidence="6">
    <location>
        <begin position="42"/>
        <end position="65"/>
    </location>
</feature>
<dbReference type="GO" id="GO:0016020">
    <property type="term" value="C:membrane"/>
    <property type="evidence" value="ECO:0007669"/>
    <property type="project" value="UniProtKB-SubCell"/>
</dbReference>
<keyword evidence="9" id="KW-1185">Reference proteome</keyword>
<feature type="transmembrane region" description="Helical" evidence="6">
    <location>
        <begin position="86"/>
        <end position="112"/>
    </location>
</feature>
<gene>
    <name evidence="8" type="ORF">ACJMK2_044660</name>
</gene>
<evidence type="ECO:0000256" key="3">
    <source>
        <dbReference type="ARBA" id="ARBA00022989"/>
    </source>
</evidence>
<dbReference type="PRINTS" id="PR00237">
    <property type="entry name" value="GPCRRHODOPSN"/>
</dbReference>
<comment type="subcellular location">
    <subcellularLocation>
        <location evidence="1">Membrane</location>
    </subcellularLocation>
</comment>
<dbReference type="PANTHER" id="PTHR46641:SF25">
    <property type="entry name" value="CNMAMIDE RECEPTOR-RELATED"/>
    <property type="match status" value="1"/>
</dbReference>
<dbReference type="InterPro" id="IPR000276">
    <property type="entry name" value="GPCR_Rhodpsn"/>
</dbReference>
<reference evidence="8 9" key="1">
    <citation type="submission" date="2024-11" db="EMBL/GenBank/DDBJ databases">
        <title>Chromosome-level genome assembly of the freshwater bivalve Anodonta woodiana.</title>
        <authorList>
            <person name="Chen X."/>
        </authorList>
    </citation>
    <scope>NUCLEOTIDE SEQUENCE [LARGE SCALE GENOMIC DNA]</scope>
    <source>
        <strain evidence="8">MN2024</strain>
        <tissue evidence="8">Gills</tissue>
    </source>
</reference>
<comment type="similarity">
    <text evidence="5">Belongs to the G-protein coupled receptor 1 family.</text>
</comment>
<keyword evidence="3 6" id="KW-1133">Transmembrane helix</keyword>
<dbReference type="Gene3D" id="1.20.1070.10">
    <property type="entry name" value="Rhodopsin 7-helix transmembrane proteins"/>
    <property type="match status" value="1"/>
</dbReference>
<keyword evidence="2 5" id="KW-0812">Transmembrane</keyword>
<dbReference type="PROSITE" id="PS00237">
    <property type="entry name" value="G_PROTEIN_RECEP_F1_1"/>
    <property type="match status" value="1"/>
</dbReference>
<evidence type="ECO:0000256" key="4">
    <source>
        <dbReference type="ARBA" id="ARBA00023136"/>
    </source>
</evidence>
<feature type="domain" description="G-protein coupled receptors family 1 profile" evidence="7">
    <location>
        <begin position="66"/>
        <end position="294"/>
    </location>
</feature>
<feature type="transmembrane region" description="Helical" evidence="6">
    <location>
        <begin position="132"/>
        <end position="150"/>
    </location>
</feature>
<feature type="transmembrane region" description="Helical" evidence="6">
    <location>
        <begin position="171"/>
        <end position="191"/>
    </location>
</feature>
<evidence type="ECO:0000256" key="2">
    <source>
        <dbReference type="ARBA" id="ARBA00022692"/>
    </source>
</evidence>
<protein>
    <recommendedName>
        <fullName evidence="7">G-protein coupled receptors family 1 profile domain-containing protein</fullName>
    </recommendedName>
</protein>
<dbReference type="EMBL" id="JBJQND010000009">
    <property type="protein sequence ID" value="KAL3867458.1"/>
    <property type="molecule type" value="Genomic_DNA"/>
</dbReference>
<evidence type="ECO:0000313" key="9">
    <source>
        <dbReference type="Proteomes" id="UP001634394"/>
    </source>
</evidence>
<evidence type="ECO:0000259" key="7">
    <source>
        <dbReference type="PROSITE" id="PS50262"/>
    </source>
</evidence>
<feature type="transmembrane region" description="Helical" evidence="6">
    <location>
        <begin position="211"/>
        <end position="233"/>
    </location>
</feature>
<evidence type="ECO:0000256" key="1">
    <source>
        <dbReference type="ARBA" id="ARBA00004370"/>
    </source>
</evidence>
<dbReference type="Proteomes" id="UP001634394">
    <property type="component" value="Unassembled WGS sequence"/>
</dbReference>
<sequence length="401" mass="46934">MASDIELMNYTSTVEMESERNISFDNEDKSNLHWSVYYHIELYHIFPAIVFARCVHIVWYVVGLIGNAISLKIWAIPRMRRINSSALYLVALTITDILYLLLNIVMYLRFFWGLPSMDVPIFCELWNVLNMIPQYASQVLVLGFTIERFISIYHPFHSERFARHQRARKEIISIMVGVITLSLPQGFIWHFEYGQCQVRSVAHEFLKYWSLGTEITMFVVFPVITLILNILIIKASRKSFMEQENNLTQGHNGHRANRNGKYVRSSTITLLCLSFFRIITQLPMTIVFLIQQFYYPGDPELPIQYINEDPVWVRFLKYIQIRFIIESIGASHHALSVFFFYFTTRKFREELKGIFRSYKLSFVSVYVDPNNTELATTYPSSAMRTSASSLYSTTNRLSAKL</sequence>
<feature type="transmembrane region" description="Helical" evidence="6">
    <location>
        <begin position="268"/>
        <end position="290"/>
    </location>
</feature>
<dbReference type="PROSITE" id="PS50262">
    <property type="entry name" value="G_PROTEIN_RECEP_F1_2"/>
    <property type="match status" value="1"/>
</dbReference>
<dbReference type="GO" id="GO:0004930">
    <property type="term" value="F:G protein-coupled receptor activity"/>
    <property type="evidence" value="ECO:0007669"/>
    <property type="project" value="UniProtKB-KW"/>
</dbReference>
<evidence type="ECO:0000256" key="6">
    <source>
        <dbReference type="SAM" id="Phobius"/>
    </source>
</evidence>
<dbReference type="Pfam" id="PF00001">
    <property type="entry name" value="7tm_1"/>
    <property type="match status" value="1"/>
</dbReference>
<evidence type="ECO:0000313" key="8">
    <source>
        <dbReference type="EMBL" id="KAL3867458.1"/>
    </source>
</evidence>
<dbReference type="PANTHER" id="PTHR46641">
    <property type="entry name" value="FMRFAMIDE RECEPTOR-RELATED"/>
    <property type="match status" value="1"/>
</dbReference>
<keyword evidence="5" id="KW-0297">G-protein coupled receptor</keyword>
<feature type="transmembrane region" description="Helical" evidence="6">
    <location>
        <begin position="319"/>
        <end position="342"/>
    </location>
</feature>
<keyword evidence="4 6" id="KW-0472">Membrane</keyword>
<proteinExistence type="inferred from homology"/>
<dbReference type="SUPFAM" id="SSF81321">
    <property type="entry name" value="Family A G protein-coupled receptor-like"/>
    <property type="match status" value="1"/>
</dbReference>
<keyword evidence="5" id="KW-0807">Transducer</keyword>
<organism evidence="8 9">
    <name type="scientific">Sinanodonta woodiana</name>
    <name type="common">Chinese pond mussel</name>
    <name type="synonym">Anodonta woodiana</name>
    <dbReference type="NCBI Taxonomy" id="1069815"/>
    <lineage>
        <taxon>Eukaryota</taxon>
        <taxon>Metazoa</taxon>
        <taxon>Spiralia</taxon>
        <taxon>Lophotrochozoa</taxon>
        <taxon>Mollusca</taxon>
        <taxon>Bivalvia</taxon>
        <taxon>Autobranchia</taxon>
        <taxon>Heteroconchia</taxon>
        <taxon>Palaeoheterodonta</taxon>
        <taxon>Unionida</taxon>
        <taxon>Unionoidea</taxon>
        <taxon>Unionidae</taxon>
        <taxon>Unioninae</taxon>
        <taxon>Sinanodonta</taxon>
    </lineage>
</organism>
<comment type="caution">
    <text evidence="8">The sequence shown here is derived from an EMBL/GenBank/DDBJ whole genome shotgun (WGS) entry which is preliminary data.</text>
</comment>
<dbReference type="InterPro" id="IPR052954">
    <property type="entry name" value="GPCR-Ligand_Int"/>
</dbReference>
<keyword evidence="5" id="KW-0675">Receptor</keyword>